<name>A0A137SS71_9BACT</name>
<dbReference type="EMBL" id="LTAG01000111">
    <property type="protein sequence ID" value="KXO15231.1"/>
    <property type="molecule type" value="Genomic_DNA"/>
</dbReference>
<dbReference type="AlphaFoldDB" id="A0A137SS71"/>
<organism evidence="1 2">
    <name type="scientific">Prevotella bivia</name>
    <dbReference type="NCBI Taxonomy" id="28125"/>
    <lineage>
        <taxon>Bacteria</taxon>
        <taxon>Pseudomonadati</taxon>
        <taxon>Bacteroidota</taxon>
        <taxon>Bacteroidia</taxon>
        <taxon>Bacteroidales</taxon>
        <taxon>Prevotellaceae</taxon>
        <taxon>Prevotella</taxon>
    </lineage>
</organism>
<dbReference type="Proteomes" id="UP000070093">
    <property type="component" value="Unassembled WGS sequence"/>
</dbReference>
<evidence type="ECO:0000313" key="2">
    <source>
        <dbReference type="Proteomes" id="UP000070093"/>
    </source>
</evidence>
<accession>A0A137SS71</accession>
<dbReference type="PATRIC" id="fig|28125.4.peg.1904"/>
<proteinExistence type="predicted"/>
<evidence type="ECO:0008006" key="3">
    <source>
        <dbReference type="Google" id="ProtNLM"/>
    </source>
</evidence>
<sequence>MAFYCIIKVIGFANLRNLLDMKIIEIVKINRELLRNLHIAGVRLDDTNYIDLYTEYRRMLSKREKVSYIVAALAVKYAISERKVYALIKRFQTDCNLFAV</sequence>
<protein>
    <recommendedName>
        <fullName evidence="3">Mor transcription activator domain-containing protein</fullName>
    </recommendedName>
</protein>
<gene>
    <name evidence="1" type="ORF">HMPREF3202_01911</name>
</gene>
<evidence type="ECO:0000313" key="1">
    <source>
        <dbReference type="EMBL" id="KXO15231.1"/>
    </source>
</evidence>
<reference evidence="1 2" key="1">
    <citation type="submission" date="2016-02" db="EMBL/GenBank/DDBJ databases">
        <authorList>
            <person name="Wen L."/>
            <person name="He K."/>
            <person name="Yang H."/>
        </authorList>
    </citation>
    <scope>NUCLEOTIDE SEQUENCE [LARGE SCALE GENOMIC DNA]</scope>
    <source>
        <strain evidence="1 2">GED7880</strain>
    </source>
</reference>
<comment type="caution">
    <text evidence="1">The sequence shown here is derived from an EMBL/GenBank/DDBJ whole genome shotgun (WGS) entry which is preliminary data.</text>
</comment>
<dbReference type="STRING" id="28125.HMPREF3202_01911"/>